<organism evidence="2 3">
    <name type="scientific">Dreissena polymorpha</name>
    <name type="common">Zebra mussel</name>
    <name type="synonym">Mytilus polymorpha</name>
    <dbReference type="NCBI Taxonomy" id="45954"/>
    <lineage>
        <taxon>Eukaryota</taxon>
        <taxon>Metazoa</taxon>
        <taxon>Spiralia</taxon>
        <taxon>Lophotrochozoa</taxon>
        <taxon>Mollusca</taxon>
        <taxon>Bivalvia</taxon>
        <taxon>Autobranchia</taxon>
        <taxon>Heteroconchia</taxon>
        <taxon>Euheterodonta</taxon>
        <taxon>Imparidentia</taxon>
        <taxon>Neoheterodontei</taxon>
        <taxon>Myida</taxon>
        <taxon>Dreissenoidea</taxon>
        <taxon>Dreissenidae</taxon>
        <taxon>Dreissena</taxon>
    </lineage>
</organism>
<name>A0A9D4F986_DREPO</name>
<dbReference type="InterPro" id="IPR013218">
    <property type="entry name" value="Dsn1/Mis13"/>
</dbReference>
<reference evidence="2" key="1">
    <citation type="journal article" date="2019" name="bioRxiv">
        <title>The Genome of the Zebra Mussel, Dreissena polymorpha: A Resource for Invasive Species Research.</title>
        <authorList>
            <person name="McCartney M.A."/>
            <person name="Auch B."/>
            <person name="Kono T."/>
            <person name="Mallez S."/>
            <person name="Zhang Y."/>
            <person name="Obille A."/>
            <person name="Becker A."/>
            <person name="Abrahante J.E."/>
            <person name="Garbe J."/>
            <person name="Badalamenti J.P."/>
            <person name="Herman A."/>
            <person name="Mangelson H."/>
            <person name="Liachko I."/>
            <person name="Sullivan S."/>
            <person name="Sone E.D."/>
            <person name="Koren S."/>
            <person name="Silverstein K.A.T."/>
            <person name="Beckman K.B."/>
            <person name="Gohl D.M."/>
        </authorList>
    </citation>
    <scope>NUCLEOTIDE SEQUENCE</scope>
    <source>
        <strain evidence="2">Duluth1</strain>
        <tissue evidence="2">Whole animal</tissue>
    </source>
</reference>
<accession>A0A9D4F986</accession>
<dbReference type="GO" id="GO:0007059">
    <property type="term" value="P:chromosome segregation"/>
    <property type="evidence" value="ECO:0007669"/>
    <property type="project" value="InterPro"/>
</dbReference>
<reference evidence="2" key="2">
    <citation type="submission" date="2020-11" db="EMBL/GenBank/DDBJ databases">
        <authorList>
            <person name="McCartney M.A."/>
            <person name="Auch B."/>
            <person name="Kono T."/>
            <person name="Mallez S."/>
            <person name="Becker A."/>
            <person name="Gohl D.M."/>
            <person name="Silverstein K.A.T."/>
            <person name="Koren S."/>
            <person name="Bechman K.B."/>
            <person name="Herman A."/>
            <person name="Abrahante J.E."/>
            <person name="Garbe J."/>
        </authorList>
    </citation>
    <scope>NUCLEOTIDE SEQUENCE</scope>
    <source>
        <strain evidence="2">Duluth1</strain>
        <tissue evidence="2">Whole animal</tissue>
    </source>
</reference>
<gene>
    <name evidence="2" type="ORF">DPMN_148262</name>
</gene>
<evidence type="ECO:0000256" key="1">
    <source>
        <dbReference type="SAM" id="MobiDB-lite"/>
    </source>
</evidence>
<protein>
    <submittedName>
        <fullName evidence="2">Uncharacterized protein</fullName>
    </submittedName>
</protein>
<evidence type="ECO:0000313" key="3">
    <source>
        <dbReference type="Proteomes" id="UP000828390"/>
    </source>
</evidence>
<proteinExistence type="predicted"/>
<dbReference type="GO" id="GO:0051301">
    <property type="term" value="P:cell division"/>
    <property type="evidence" value="ECO:0007669"/>
    <property type="project" value="InterPro"/>
</dbReference>
<dbReference type="Proteomes" id="UP000828390">
    <property type="component" value="Unassembled WGS sequence"/>
</dbReference>
<dbReference type="OrthoDB" id="6090283at2759"/>
<dbReference type="Pfam" id="PF08202">
    <property type="entry name" value="MIS13"/>
    <property type="match status" value="1"/>
</dbReference>
<dbReference type="AlphaFoldDB" id="A0A9D4F986"/>
<sequence length="277" mass="31949">MPFDTYLSGKNKNKPFYSRNRSVFEIRDIEMSDRKKGRRRSSLAAARIHFDLTLETGKGLHKIVDGRLPDEARLAELSKLAIKHGMDRYIDGVVSEETKDLMRTLIPDVQAIVNTAEARELIAGACNCDRLLPNPDNEEMDETIHMLEERINRLGNEEAMWKEYLEELTVATQNMERKAECPVIQSSDLSSTQRQLADAYLPSLTDLRQVAQQAEMARKQNFNNLHQHRENIHSMKQSQALLNKRMDEIHSKLLRDDSRSMSSPRHHIENLIEFPSP</sequence>
<evidence type="ECO:0000313" key="2">
    <source>
        <dbReference type="EMBL" id="KAH3794724.1"/>
    </source>
</evidence>
<feature type="region of interest" description="Disordered" evidence="1">
    <location>
        <begin position="255"/>
        <end position="277"/>
    </location>
</feature>
<comment type="caution">
    <text evidence="2">The sequence shown here is derived from an EMBL/GenBank/DDBJ whole genome shotgun (WGS) entry which is preliminary data.</text>
</comment>
<dbReference type="EMBL" id="JAIWYP010000007">
    <property type="protein sequence ID" value="KAH3794724.1"/>
    <property type="molecule type" value="Genomic_DNA"/>
</dbReference>
<dbReference type="GO" id="GO:0000444">
    <property type="term" value="C:MIS12/MIND type complex"/>
    <property type="evidence" value="ECO:0007669"/>
    <property type="project" value="InterPro"/>
</dbReference>
<keyword evidence="3" id="KW-1185">Reference proteome</keyword>